<protein>
    <submittedName>
        <fullName evidence="2">Uncharacterized protein</fullName>
    </submittedName>
</protein>
<sequence>MFYSFKLYLADRWIMVMTLLALAVFCFHGWYAINHIRPTEENVFLHYNIVFGTDLVGEWQAQLLPLLVGAVILITNSFLSWMFYGSNRLLGRLLVSFSFFIQISLVVGQVFMLNLNL</sequence>
<name>A0A1F6MCN7_9BACT</name>
<gene>
    <name evidence="2" type="ORF">A3D53_00505</name>
</gene>
<organism evidence="2 3">
    <name type="scientific">Candidatus Magasanikbacteria bacterium RIFCSPHIGHO2_02_FULL_45_10</name>
    <dbReference type="NCBI Taxonomy" id="1798679"/>
    <lineage>
        <taxon>Bacteria</taxon>
        <taxon>Candidatus Magasanikiibacteriota</taxon>
    </lineage>
</organism>
<dbReference type="Proteomes" id="UP000176413">
    <property type="component" value="Unassembled WGS sequence"/>
</dbReference>
<dbReference type="EMBL" id="MFQA01000002">
    <property type="protein sequence ID" value="OGH69385.1"/>
    <property type="molecule type" value="Genomic_DNA"/>
</dbReference>
<dbReference type="AlphaFoldDB" id="A0A1F6MCN7"/>
<keyword evidence="1" id="KW-0812">Transmembrane</keyword>
<evidence type="ECO:0000313" key="2">
    <source>
        <dbReference type="EMBL" id="OGH69385.1"/>
    </source>
</evidence>
<feature type="transmembrane region" description="Helical" evidence="1">
    <location>
        <begin position="93"/>
        <end position="112"/>
    </location>
</feature>
<feature type="transmembrane region" description="Helical" evidence="1">
    <location>
        <begin position="12"/>
        <end position="33"/>
    </location>
</feature>
<proteinExistence type="predicted"/>
<evidence type="ECO:0000313" key="3">
    <source>
        <dbReference type="Proteomes" id="UP000176413"/>
    </source>
</evidence>
<reference evidence="2 3" key="1">
    <citation type="journal article" date="2016" name="Nat. Commun.">
        <title>Thousands of microbial genomes shed light on interconnected biogeochemical processes in an aquifer system.</title>
        <authorList>
            <person name="Anantharaman K."/>
            <person name="Brown C.T."/>
            <person name="Hug L.A."/>
            <person name="Sharon I."/>
            <person name="Castelle C.J."/>
            <person name="Probst A.J."/>
            <person name="Thomas B.C."/>
            <person name="Singh A."/>
            <person name="Wilkins M.J."/>
            <person name="Karaoz U."/>
            <person name="Brodie E.L."/>
            <person name="Williams K.H."/>
            <person name="Hubbard S.S."/>
            <person name="Banfield J.F."/>
        </authorList>
    </citation>
    <scope>NUCLEOTIDE SEQUENCE [LARGE SCALE GENOMIC DNA]</scope>
</reference>
<keyword evidence="1" id="KW-0472">Membrane</keyword>
<comment type="caution">
    <text evidence="2">The sequence shown here is derived from an EMBL/GenBank/DDBJ whole genome shotgun (WGS) entry which is preliminary data.</text>
</comment>
<feature type="transmembrane region" description="Helical" evidence="1">
    <location>
        <begin position="63"/>
        <end position="84"/>
    </location>
</feature>
<evidence type="ECO:0000256" key="1">
    <source>
        <dbReference type="SAM" id="Phobius"/>
    </source>
</evidence>
<keyword evidence="1" id="KW-1133">Transmembrane helix</keyword>
<accession>A0A1F6MCN7</accession>